<dbReference type="Gene3D" id="1.10.10.1940">
    <property type="match status" value="1"/>
</dbReference>
<feature type="signal peptide" evidence="4">
    <location>
        <begin position="1"/>
        <end position="17"/>
    </location>
</feature>
<comment type="caution">
    <text evidence="2">Lacks conserved residue(s) required for the propagation of feature annotation.</text>
</comment>
<protein>
    <submittedName>
        <fullName evidence="7">Uncharacterized protein LOC116300980</fullName>
    </submittedName>
</protein>
<evidence type="ECO:0000313" key="6">
    <source>
        <dbReference type="Proteomes" id="UP000515163"/>
    </source>
</evidence>
<name>A0A6P8IGC8_ACTTE</name>
<dbReference type="GO" id="GO:0090729">
    <property type="term" value="F:toxin activity"/>
    <property type="evidence" value="ECO:0007669"/>
    <property type="project" value="UniProtKB-KW"/>
</dbReference>
<dbReference type="Proteomes" id="UP000515163">
    <property type="component" value="Unplaced"/>
</dbReference>
<dbReference type="PRINTS" id="PR01217">
    <property type="entry name" value="PRICHEXTENSN"/>
</dbReference>
<feature type="compositionally biased region" description="Pro residues" evidence="3">
    <location>
        <begin position="337"/>
        <end position="473"/>
    </location>
</feature>
<evidence type="ECO:0000259" key="5">
    <source>
        <dbReference type="PROSITE" id="PS51670"/>
    </source>
</evidence>
<feature type="region of interest" description="Disordered" evidence="3">
    <location>
        <begin position="332"/>
        <end position="473"/>
    </location>
</feature>
<feature type="chain" id="PRO_5027784364" evidence="4">
    <location>
        <begin position="18"/>
        <end position="551"/>
    </location>
</feature>
<feature type="disulfide bond" evidence="2">
    <location>
        <begin position="517"/>
        <end position="551"/>
    </location>
</feature>
<keyword evidence="4" id="KW-0732">Signal</keyword>
<keyword evidence="2" id="KW-1015">Disulfide bond</keyword>
<gene>
    <name evidence="7" type="primary">LOC116300980</name>
</gene>
<dbReference type="Pfam" id="PF01549">
    <property type="entry name" value="ShK"/>
    <property type="match status" value="2"/>
</dbReference>
<dbReference type="KEGG" id="aten:116300980"/>
<dbReference type="PROSITE" id="PS51670">
    <property type="entry name" value="SHKT"/>
    <property type="match status" value="2"/>
</dbReference>
<reference evidence="7" key="1">
    <citation type="submission" date="2025-08" db="UniProtKB">
        <authorList>
            <consortium name="RefSeq"/>
        </authorList>
    </citation>
    <scope>IDENTIFICATION</scope>
    <source>
        <tissue evidence="7">Tentacle</tissue>
    </source>
</reference>
<evidence type="ECO:0000256" key="1">
    <source>
        <dbReference type="ARBA" id="ARBA00022656"/>
    </source>
</evidence>
<feature type="domain" description="ShKT" evidence="5">
    <location>
        <begin position="476"/>
        <end position="510"/>
    </location>
</feature>
<dbReference type="SMART" id="SM00254">
    <property type="entry name" value="ShKT"/>
    <property type="match status" value="2"/>
</dbReference>
<dbReference type="InParanoid" id="A0A6P8IGC8"/>
<dbReference type="PANTHER" id="PTHR24216:SF65">
    <property type="entry name" value="PAXILLIN-LIKE PROTEIN 1"/>
    <property type="match status" value="1"/>
</dbReference>
<evidence type="ECO:0000313" key="7">
    <source>
        <dbReference type="RefSeq" id="XP_031565827.1"/>
    </source>
</evidence>
<dbReference type="RefSeq" id="XP_031565827.1">
    <property type="nucleotide sequence ID" value="XM_031709967.1"/>
</dbReference>
<dbReference type="GeneID" id="116300980"/>
<feature type="disulfide bond" evidence="2">
    <location>
        <begin position="476"/>
        <end position="510"/>
    </location>
</feature>
<keyword evidence="6" id="KW-1185">Reference proteome</keyword>
<sequence>MRVFCAVSCLLLVVVHAGNKASKLRTPANFEELKRLTKTTLRYASAPTYRRGAQPTTWECDRVGPVPANVRSELRLSTFYRKYLHAFGIPVISSNQPSDAALRRACYIVVFLLADRKDIRQYLYQRKGRAGVVGVREGVTSIPEHSWLPGWWNQRARGLGGTIQNPISTCGEENIMCDLRNDRYPREDIFLHEFTHGIHEIAIASNGAIRDFDRRLRTRYNYLKRTGAKWARTYAMSTDREYLAEGTQSFFDVNDEAIPTNGVHNHVNTRSELLSYDSVLYNFVKEVFPCQNRVIKRCEAKAGNLPAHRYHFKMDCDRNGNGILMDFRTKRPVGVVPTPPKPDTPAPPQPTTDCPSPPPPDTPPPDTNPPIPPTPPVPQTPPPDTGMPTPPPPQTPPPDTNPPIPPTPPVPQTPPPDTGMPTPPPPQTPPPDTGMPTPPPPQTPPPDTNPPIPPTPPKTPTPPPNPPTQPPPPVNCVDNHRSCRYWSSIGECSRNPAYMRVNCKKSCRICGSTGGRCYDRNARCSSWASRGECQRNPAYMRMYCKKSCNVC</sequence>
<feature type="domain" description="ShKT" evidence="5">
    <location>
        <begin position="517"/>
        <end position="551"/>
    </location>
</feature>
<accession>A0A6P8IGC8</accession>
<dbReference type="PANTHER" id="PTHR24216">
    <property type="entry name" value="PAXILLIN-RELATED"/>
    <property type="match status" value="1"/>
</dbReference>
<evidence type="ECO:0000256" key="3">
    <source>
        <dbReference type="SAM" id="MobiDB-lite"/>
    </source>
</evidence>
<keyword evidence="1" id="KW-0800">Toxin</keyword>
<dbReference type="OrthoDB" id="6132182at2759"/>
<organism evidence="6 7">
    <name type="scientific">Actinia tenebrosa</name>
    <name type="common">Australian red waratah sea anemone</name>
    <dbReference type="NCBI Taxonomy" id="6105"/>
    <lineage>
        <taxon>Eukaryota</taxon>
        <taxon>Metazoa</taxon>
        <taxon>Cnidaria</taxon>
        <taxon>Anthozoa</taxon>
        <taxon>Hexacorallia</taxon>
        <taxon>Actiniaria</taxon>
        <taxon>Actiniidae</taxon>
        <taxon>Actinia</taxon>
    </lineage>
</organism>
<proteinExistence type="predicted"/>
<dbReference type="InterPro" id="IPR003582">
    <property type="entry name" value="ShKT_dom"/>
</dbReference>
<evidence type="ECO:0000256" key="2">
    <source>
        <dbReference type="PROSITE-ProRule" id="PRU01005"/>
    </source>
</evidence>
<evidence type="ECO:0000256" key="4">
    <source>
        <dbReference type="SAM" id="SignalP"/>
    </source>
</evidence>
<dbReference type="AlphaFoldDB" id="A0A6P8IGC8"/>